<sequence>MSDDPYRATGIKKGFGAIQVLHGVDFEVRPGTIHALLGHNGAGKSTLLKILAGAQQQDAGVLMMADEAVSFSSPRDALKKGVACVYQELRLIPNLTVAQNLFLGRELTKHGIKDDATMVGYARKLLADYHLRVDANDPVSALSHPEKQMVEVIANLDRKARFLFLDEPTTALDGNQARDMLDAVKRIATARQIGVVLVSHKLDEVLSVCDEVTVLSGGVVVLHAQGDGVSKEAIVASIVGHATHTTTAPPRRKSASGETFLEIAALSGPRLSSITLNANKGEILGIFGLVGSGRSRLLRTLYGTEPMTGGEIRIGGEPYQPVGPPEAMASGIAMLTEERKRDGFIPLMSALGNVVLPTLSRYRKAGLVYHALASNSARQILARIGTRGELGNQITALSGGNQQKVLFGRIIEQDARLILLDEPTKGVDIGAKADIYDIIRRLSQQGRCVVVVSSEEEELLELADRIVVFRHGTCDGHAIAADQLTIANLRREAWTAAAA</sequence>
<evidence type="ECO:0000256" key="6">
    <source>
        <dbReference type="ARBA" id="ARBA00022840"/>
    </source>
</evidence>
<dbReference type="InterPro" id="IPR027417">
    <property type="entry name" value="P-loop_NTPase"/>
</dbReference>
<dbReference type="AlphaFoldDB" id="A0A371X9M3"/>
<evidence type="ECO:0000256" key="5">
    <source>
        <dbReference type="ARBA" id="ARBA00022741"/>
    </source>
</evidence>
<keyword evidence="6 8" id="KW-0067">ATP-binding</keyword>
<dbReference type="Pfam" id="PF00005">
    <property type="entry name" value="ABC_tran"/>
    <property type="match status" value="2"/>
</dbReference>
<dbReference type="CDD" id="cd03215">
    <property type="entry name" value="ABC_Carb_Monos_II"/>
    <property type="match status" value="1"/>
</dbReference>
<dbReference type="RefSeq" id="WP_116625024.1">
    <property type="nucleotide sequence ID" value="NZ_QURN01000013.1"/>
</dbReference>
<accession>A0A371X9M3</accession>
<keyword evidence="5" id="KW-0547">Nucleotide-binding</keyword>
<reference evidence="9" key="1">
    <citation type="submission" date="2018-08" db="EMBL/GenBank/DDBJ databases">
        <authorList>
            <person name="Im W.T."/>
        </authorList>
    </citation>
    <scope>NUCLEOTIDE SEQUENCE [LARGE SCALE GENOMIC DNA]</scope>
    <source>
        <strain evidence="9">LA-28</strain>
    </source>
</reference>
<keyword evidence="9" id="KW-1185">Reference proteome</keyword>
<evidence type="ECO:0000259" key="7">
    <source>
        <dbReference type="PROSITE" id="PS50893"/>
    </source>
</evidence>
<feature type="domain" description="ABC transporter" evidence="7">
    <location>
        <begin position="255"/>
        <end position="496"/>
    </location>
</feature>
<dbReference type="GO" id="GO:0005524">
    <property type="term" value="F:ATP binding"/>
    <property type="evidence" value="ECO:0007669"/>
    <property type="project" value="UniProtKB-KW"/>
</dbReference>
<evidence type="ECO:0000256" key="3">
    <source>
        <dbReference type="ARBA" id="ARBA00022597"/>
    </source>
</evidence>
<dbReference type="SUPFAM" id="SSF52540">
    <property type="entry name" value="P-loop containing nucleoside triphosphate hydrolases"/>
    <property type="match status" value="2"/>
</dbReference>
<dbReference type="Gene3D" id="3.40.50.300">
    <property type="entry name" value="P-loop containing nucleotide triphosphate hydrolases"/>
    <property type="match status" value="2"/>
</dbReference>
<proteinExistence type="inferred from homology"/>
<dbReference type="PANTHER" id="PTHR43790:SF9">
    <property type="entry name" value="GALACTOFURANOSE TRANSPORTER ATP-BINDING PROTEIN YTFR"/>
    <property type="match status" value="1"/>
</dbReference>
<dbReference type="CDD" id="cd03216">
    <property type="entry name" value="ABC_Carb_Monos_I"/>
    <property type="match status" value="1"/>
</dbReference>
<keyword evidence="4" id="KW-0677">Repeat</keyword>
<organism evidence="8 9">
    <name type="scientific">Mesorhizobium denitrificans</name>
    <dbReference type="NCBI Taxonomy" id="2294114"/>
    <lineage>
        <taxon>Bacteria</taxon>
        <taxon>Pseudomonadati</taxon>
        <taxon>Pseudomonadota</taxon>
        <taxon>Alphaproteobacteria</taxon>
        <taxon>Hyphomicrobiales</taxon>
        <taxon>Phyllobacteriaceae</taxon>
        <taxon>Mesorhizobium</taxon>
    </lineage>
</organism>
<dbReference type="PANTHER" id="PTHR43790">
    <property type="entry name" value="CARBOHYDRATE TRANSPORT ATP-BINDING PROTEIN MG119-RELATED"/>
    <property type="match status" value="1"/>
</dbReference>
<dbReference type="InterPro" id="IPR003439">
    <property type="entry name" value="ABC_transporter-like_ATP-bd"/>
</dbReference>
<dbReference type="Proteomes" id="UP000262379">
    <property type="component" value="Unassembled WGS sequence"/>
</dbReference>
<evidence type="ECO:0000256" key="4">
    <source>
        <dbReference type="ARBA" id="ARBA00022737"/>
    </source>
</evidence>
<evidence type="ECO:0000256" key="2">
    <source>
        <dbReference type="ARBA" id="ARBA00022448"/>
    </source>
</evidence>
<keyword evidence="2" id="KW-0813">Transport</keyword>
<dbReference type="GO" id="GO:0016887">
    <property type="term" value="F:ATP hydrolysis activity"/>
    <property type="evidence" value="ECO:0007669"/>
    <property type="project" value="InterPro"/>
</dbReference>
<dbReference type="InterPro" id="IPR003593">
    <property type="entry name" value="AAA+_ATPase"/>
</dbReference>
<dbReference type="InterPro" id="IPR050107">
    <property type="entry name" value="ABC_carbohydrate_import_ATPase"/>
</dbReference>
<dbReference type="InterPro" id="IPR017871">
    <property type="entry name" value="ABC_transporter-like_CS"/>
</dbReference>
<dbReference type="PROSITE" id="PS50893">
    <property type="entry name" value="ABC_TRANSPORTER_2"/>
    <property type="match status" value="2"/>
</dbReference>
<dbReference type="PROSITE" id="PS00211">
    <property type="entry name" value="ABC_TRANSPORTER_1"/>
    <property type="match status" value="1"/>
</dbReference>
<comment type="caution">
    <text evidence="8">The sequence shown here is derived from an EMBL/GenBank/DDBJ whole genome shotgun (WGS) entry which is preliminary data.</text>
</comment>
<keyword evidence="3" id="KW-0762">Sugar transport</keyword>
<feature type="domain" description="ABC transporter" evidence="7">
    <location>
        <begin position="6"/>
        <end position="242"/>
    </location>
</feature>
<dbReference type="SMART" id="SM00382">
    <property type="entry name" value="AAA"/>
    <property type="match status" value="2"/>
</dbReference>
<evidence type="ECO:0000313" key="9">
    <source>
        <dbReference type="Proteomes" id="UP000262379"/>
    </source>
</evidence>
<gene>
    <name evidence="8" type="ORF">DY251_16395</name>
</gene>
<comment type="similarity">
    <text evidence="1">Belongs to the ABC transporter superfamily.</text>
</comment>
<evidence type="ECO:0000256" key="1">
    <source>
        <dbReference type="ARBA" id="ARBA00005417"/>
    </source>
</evidence>
<evidence type="ECO:0000313" key="8">
    <source>
        <dbReference type="EMBL" id="RFC65916.1"/>
    </source>
</evidence>
<protein>
    <submittedName>
        <fullName evidence="8">Sugar ABC transporter ATP-binding protein</fullName>
    </submittedName>
</protein>
<name>A0A371X9M3_9HYPH</name>
<dbReference type="EMBL" id="QURN01000013">
    <property type="protein sequence ID" value="RFC65916.1"/>
    <property type="molecule type" value="Genomic_DNA"/>
</dbReference>